<evidence type="ECO:0000256" key="1">
    <source>
        <dbReference type="SAM" id="Phobius"/>
    </source>
</evidence>
<evidence type="ECO:0000313" key="2">
    <source>
        <dbReference type="EMBL" id="GGA28774.1"/>
    </source>
</evidence>
<gene>
    <name evidence="2" type="ORF">GCM10010981_16990</name>
</gene>
<reference evidence="3" key="1">
    <citation type="journal article" date="2019" name="Int. J. Syst. Evol. Microbiol.">
        <title>The Global Catalogue of Microorganisms (GCM) 10K type strain sequencing project: providing services to taxonomists for standard genome sequencing and annotation.</title>
        <authorList>
            <consortium name="The Broad Institute Genomics Platform"/>
            <consortium name="The Broad Institute Genome Sequencing Center for Infectious Disease"/>
            <person name="Wu L."/>
            <person name="Ma J."/>
        </authorList>
    </citation>
    <scope>NUCLEOTIDE SEQUENCE [LARGE SCALE GENOMIC DNA]</scope>
    <source>
        <strain evidence="3">CGMCC 1.15439</strain>
    </source>
</reference>
<proteinExistence type="predicted"/>
<organism evidence="2 3">
    <name type="scientific">Dyella nitratireducens</name>
    <dbReference type="NCBI Taxonomy" id="1849580"/>
    <lineage>
        <taxon>Bacteria</taxon>
        <taxon>Pseudomonadati</taxon>
        <taxon>Pseudomonadota</taxon>
        <taxon>Gammaproteobacteria</taxon>
        <taxon>Lysobacterales</taxon>
        <taxon>Rhodanobacteraceae</taxon>
        <taxon>Dyella</taxon>
    </lineage>
</organism>
<keyword evidence="1" id="KW-1133">Transmembrane helix</keyword>
<protein>
    <submittedName>
        <fullName evidence="2">Uncharacterized protein</fullName>
    </submittedName>
</protein>
<evidence type="ECO:0000313" key="3">
    <source>
        <dbReference type="Proteomes" id="UP000620046"/>
    </source>
</evidence>
<keyword evidence="1" id="KW-0472">Membrane</keyword>
<name>A0ABQ1FT85_9GAMM</name>
<feature type="transmembrane region" description="Helical" evidence="1">
    <location>
        <begin position="110"/>
        <end position="128"/>
    </location>
</feature>
<dbReference type="Proteomes" id="UP000620046">
    <property type="component" value="Unassembled WGS sequence"/>
</dbReference>
<dbReference type="EMBL" id="BMJA01000001">
    <property type="protein sequence ID" value="GGA28774.1"/>
    <property type="molecule type" value="Genomic_DNA"/>
</dbReference>
<keyword evidence="1" id="KW-0812">Transmembrane</keyword>
<sequence length="216" mass="23073">MAATNETGGVMDGTYNQRLKGIWSKELQESYKTAASVALIVGCSTIFAVKVDWDTLVKLVMSVVDVKPMLFFLLCWCVARIFELVRATFFAAEIEESSFSRRLRKATSDAASIMVGAFIGAVGAIYISTSESCAHVGGGAALFLLLLAVCAPVVFATGAFDLTASGITKRSASWITVSVLLFVTIWTAHNVVKKESQPHKPVCPAQSASSVTTPVH</sequence>
<feature type="transmembrane region" description="Helical" evidence="1">
    <location>
        <begin position="140"/>
        <end position="160"/>
    </location>
</feature>
<accession>A0ABQ1FT85</accession>
<feature type="transmembrane region" description="Helical" evidence="1">
    <location>
        <begin position="172"/>
        <end position="192"/>
    </location>
</feature>
<comment type="caution">
    <text evidence="2">The sequence shown here is derived from an EMBL/GenBank/DDBJ whole genome shotgun (WGS) entry which is preliminary data.</text>
</comment>
<keyword evidence="3" id="KW-1185">Reference proteome</keyword>
<feature type="transmembrane region" description="Helical" evidence="1">
    <location>
        <begin position="69"/>
        <end position="89"/>
    </location>
</feature>